<dbReference type="AlphaFoldDB" id="A0A3D0KKM9"/>
<sequence>MNTQTRLETIKHSVEQNELNWPNADITLDQDNDSLVFTLKDYGDLPVTLTYSEQEWLVMTEVAPTSAVKDITTFNDALLRLGMTLPLVSVGIHTLGDEDYYVVYGQLFSDCKLEAISAEVEACAQAALEIADLID</sequence>
<gene>
    <name evidence="1" type="ORF">DEO68_18295</name>
</gene>
<comment type="caution">
    <text evidence="1">The sequence shown here is derived from an EMBL/GenBank/DDBJ whole genome shotgun (WGS) entry which is preliminary data.</text>
</comment>
<accession>A0A3D0KKM9</accession>
<dbReference type="Pfam" id="PF09938">
    <property type="entry name" value="DUF2170"/>
    <property type="match status" value="1"/>
</dbReference>
<name>A0A3D0KKM9_9GAMM</name>
<evidence type="ECO:0000313" key="1">
    <source>
        <dbReference type="EMBL" id="HCA04064.1"/>
    </source>
</evidence>
<dbReference type="EMBL" id="DOTR01000103">
    <property type="protein sequence ID" value="HCA04064.1"/>
    <property type="molecule type" value="Genomic_DNA"/>
</dbReference>
<protein>
    <submittedName>
        <fullName evidence="1">DUF2170 domain-containing protein</fullName>
    </submittedName>
</protein>
<dbReference type="InterPro" id="IPR019231">
    <property type="entry name" value="DUF2170"/>
</dbReference>
<proteinExistence type="predicted"/>
<organism evidence="1">
    <name type="scientific">Halomonas campaniensis</name>
    <dbReference type="NCBI Taxonomy" id="213554"/>
    <lineage>
        <taxon>Bacteria</taxon>
        <taxon>Pseudomonadati</taxon>
        <taxon>Pseudomonadota</taxon>
        <taxon>Gammaproteobacteria</taxon>
        <taxon>Oceanospirillales</taxon>
        <taxon>Halomonadaceae</taxon>
        <taxon>Halomonas</taxon>
    </lineage>
</organism>
<reference evidence="1" key="1">
    <citation type="journal article" date="2018" name="Nat. Biotechnol.">
        <title>A standardized bacterial taxonomy based on genome phylogeny substantially revises the tree of life.</title>
        <authorList>
            <person name="Parks D.H."/>
            <person name="Chuvochina M."/>
            <person name="Waite D.W."/>
            <person name="Rinke C."/>
            <person name="Skarshewski A."/>
            <person name="Chaumeil P.A."/>
            <person name="Hugenholtz P."/>
        </authorList>
    </citation>
    <scope>NUCLEOTIDE SEQUENCE [LARGE SCALE GENOMIC DNA]</scope>
    <source>
        <strain evidence="1">UBA11284</strain>
    </source>
</reference>